<reference evidence="1 2" key="1">
    <citation type="submission" date="2017-04" db="EMBL/GenBank/DDBJ databases">
        <title>The genome sequence of Parageobacillus galactosidasius DSM 18751.</title>
        <authorList>
            <person name="Ramaloko W.T."/>
            <person name="Koen N."/>
            <person name="Polliack S."/>
            <person name="Aliyu H."/>
            <person name="Lebre P."/>
            <person name="Mohr T."/>
            <person name="Oswald F."/>
            <person name="Zwick M."/>
            <person name="Neumann A."/>
            <person name="Syldatk C."/>
            <person name="Cowan D."/>
            <person name="De Maayer P."/>
        </authorList>
    </citation>
    <scope>NUCLEOTIDE SEQUENCE [LARGE SCALE GENOMIC DNA]</scope>
    <source>
        <strain evidence="1 2">DSM 18751</strain>
    </source>
</reference>
<accession>A0A226QPY3</accession>
<keyword evidence="2" id="KW-1185">Reference proteome</keyword>
<dbReference type="EMBL" id="NDYL01000001">
    <property type="protein sequence ID" value="OXB93650.1"/>
    <property type="molecule type" value="Genomic_DNA"/>
</dbReference>
<evidence type="ECO:0000313" key="1">
    <source>
        <dbReference type="EMBL" id="OXB93650.1"/>
    </source>
</evidence>
<proteinExistence type="predicted"/>
<dbReference type="AlphaFoldDB" id="A0A226QPY3"/>
<evidence type="ECO:0000313" key="2">
    <source>
        <dbReference type="Proteomes" id="UP000198394"/>
    </source>
</evidence>
<sequence>MKLMFKNISLIFIIIIILFGCISETTNQTIKNRNETGNLDLQDIRTQFLIYEGKLRMYEGGYSIPFIYYGGNIYSTYYIMESLKLLGVNSFTNKRKTIIMLENNLADIEDKNIMMDDLYYTVNILENLGEFKNKKINALLEKMFVKLYRDGYYSFDTYGNEKLKDYLISTYMASQIEDFLQLDKTKIKEDWIANIKLDNSLSNARLIYFKNILLLKFNHNHQIPESDKKIMVKYVNETFSKTKLDLFELNTSLEIIDLLNYYKLDYNKPPDKIFSLLYANQNNDGGWNAALEGPSDEQGTYLALKFLEHFNKDVRKSKILKEMLEDHQGIDGGYSKIIQKEFSIESTNMVKQISDYYGYKTKNEKETKDLLKLIIRKINWDILDGKTIAHIIETLKTYNIKIPEEAIESIQNKYKDLIKNKNYEHALYVSYVMKLINVGIPKLKINIQDNLNNLNFKDHLFLLGTLSISQRISQKDIKIFWEKFQKDIKNNLNDPYIMWILTIISQNGNYVDINSLINDHLNRSIESIKDNKETFHLRDFYYVLKTYQLLNKR</sequence>
<comment type="caution">
    <text evidence="1">The sequence shown here is derived from an EMBL/GenBank/DDBJ whole genome shotgun (WGS) entry which is preliminary data.</text>
</comment>
<organism evidence="1 2">
    <name type="scientific">Parageobacillus galactosidasius</name>
    <dbReference type="NCBI Taxonomy" id="883812"/>
    <lineage>
        <taxon>Bacteria</taxon>
        <taxon>Bacillati</taxon>
        <taxon>Bacillota</taxon>
        <taxon>Bacilli</taxon>
        <taxon>Bacillales</taxon>
        <taxon>Anoxybacillaceae</taxon>
        <taxon>Parageobacillus</taxon>
    </lineage>
</organism>
<name>A0A226QPY3_9BACL</name>
<dbReference type="InterPro" id="IPR008930">
    <property type="entry name" value="Terpenoid_cyclase/PrenylTrfase"/>
</dbReference>
<dbReference type="RefSeq" id="WP_089096732.1">
    <property type="nucleotide sequence ID" value="NZ_NDYL01000001.1"/>
</dbReference>
<protein>
    <submittedName>
        <fullName evidence="1">Uncharacterized protein</fullName>
    </submittedName>
</protein>
<gene>
    <name evidence="1" type="ORF">B9L23_01325</name>
</gene>
<dbReference type="SUPFAM" id="SSF48239">
    <property type="entry name" value="Terpenoid cyclases/Protein prenyltransferases"/>
    <property type="match status" value="1"/>
</dbReference>
<dbReference type="PROSITE" id="PS51257">
    <property type="entry name" value="PROKAR_LIPOPROTEIN"/>
    <property type="match status" value="1"/>
</dbReference>
<dbReference type="Proteomes" id="UP000198394">
    <property type="component" value="Unassembled WGS sequence"/>
</dbReference>